<reference evidence="2 3" key="1">
    <citation type="journal article" date="2021" name="BMC Genomics">
        <title>Datura genome reveals duplications of psychoactive alkaloid biosynthetic genes and high mutation rate following tissue culture.</title>
        <authorList>
            <person name="Rajewski A."/>
            <person name="Carter-House D."/>
            <person name="Stajich J."/>
            <person name="Litt A."/>
        </authorList>
    </citation>
    <scope>NUCLEOTIDE SEQUENCE [LARGE SCALE GENOMIC DNA]</scope>
    <source>
        <strain evidence="2">AR-01</strain>
    </source>
</reference>
<comment type="caution">
    <text evidence="2">The sequence shown here is derived from an EMBL/GenBank/DDBJ whole genome shotgun (WGS) entry which is preliminary data.</text>
</comment>
<feature type="chain" id="PRO_5045526283" evidence="1">
    <location>
        <begin position="20"/>
        <end position="94"/>
    </location>
</feature>
<dbReference type="Proteomes" id="UP000823775">
    <property type="component" value="Unassembled WGS sequence"/>
</dbReference>
<evidence type="ECO:0000256" key="1">
    <source>
        <dbReference type="SAM" id="SignalP"/>
    </source>
</evidence>
<evidence type="ECO:0000313" key="2">
    <source>
        <dbReference type="EMBL" id="MCD9642961.1"/>
    </source>
</evidence>
<protein>
    <submittedName>
        <fullName evidence="2">Uncharacterized protein</fullName>
    </submittedName>
</protein>
<sequence>MRIQTLLLGNLNLTPFTLSHIPSPCFDDVNPIQGPDPLRHVLHQFELGGKTFQGGGQSAFGGTVGQDSSDAVQQYSRGSVLVQWKSFLVCVSIN</sequence>
<dbReference type="EMBL" id="JACEIK010003749">
    <property type="protein sequence ID" value="MCD9642961.1"/>
    <property type="molecule type" value="Genomic_DNA"/>
</dbReference>
<organism evidence="2 3">
    <name type="scientific">Datura stramonium</name>
    <name type="common">Jimsonweed</name>
    <name type="synonym">Common thornapple</name>
    <dbReference type="NCBI Taxonomy" id="4076"/>
    <lineage>
        <taxon>Eukaryota</taxon>
        <taxon>Viridiplantae</taxon>
        <taxon>Streptophyta</taxon>
        <taxon>Embryophyta</taxon>
        <taxon>Tracheophyta</taxon>
        <taxon>Spermatophyta</taxon>
        <taxon>Magnoliopsida</taxon>
        <taxon>eudicotyledons</taxon>
        <taxon>Gunneridae</taxon>
        <taxon>Pentapetalae</taxon>
        <taxon>asterids</taxon>
        <taxon>lamiids</taxon>
        <taxon>Solanales</taxon>
        <taxon>Solanaceae</taxon>
        <taxon>Solanoideae</taxon>
        <taxon>Datureae</taxon>
        <taxon>Datura</taxon>
    </lineage>
</organism>
<evidence type="ECO:0000313" key="3">
    <source>
        <dbReference type="Proteomes" id="UP000823775"/>
    </source>
</evidence>
<proteinExistence type="predicted"/>
<name>A0ABS8V9D0_DATST</name>
<feature type="signal peptide" evidence="1">
    <location>
        <begin position="1"/>
        <end position="19"/>
    </location>
</feature>
<keyword evidence="3" id="KW-1185">Reference proteome</keyword>
<keyword evidence="1" id="KW-0732">Signal</keyword>
<gene>
    <name evidence="2" type="ORF">HAX54_030029</name>
</gene>
<accession>A0ABS8V9D0</accession>